<comment type="caution">
    <text evidence="1">The sequence shown here is derived from an EMBL/GenBank/DDBJ whole genome shotgun (WGS) entry which is preliminary data.</text>
</comment>
<dbReference type="GO" id="GO:0045271">
    <property type="term" value="C:respiratory chain complex I"/>
    <property type="evidence" value="ECO:0007669"/>
    <property type="project" value="InterPro"/>
</dbReference>
<name>A0AAW1N5U2_POPJA</name>
<protein>
    <submittedName>
        <fullName evidence="1">NADH dehydrogenase [ubiquinone] flavoprotein 3, mitochondrial</fullName>
    </submittedName>
</protein>
<sequence length="118" mass="12970">MASFRITYSTLKSTANLCNSLTIRRGFSSDVKGLSAKVVHPANEPVGPGAAKTTNYKNPEYFCYGAKVVHPANEPVGPGAAKTTNYKNPEYFCYDKDSFFEAEVEMASYRCPQPSNKK</sequence>
<keyword evidence="2" id="KW-1185">Reference proteome</keyword>
<dbReference type="Pfam" id="PF15880">
    <property type="entry name" value="NDUFV3"/>
    <property type="match status" value="1"/>
</dbReference>
<accession>A0AAW1N5U2</accession>
<dbReference type="Proteomes" id="UP001458880">
    <property type="component" value="Unassembled WGS sequence"/>
</dbReference>
<dbReference type="EMBL" id="JASPKY010000009">
    <property type="protein sequence ID" value="KAK9753893.1"/>
    <property type="molecule type" value="Genomic_DNA"/>
</dbReference>
<organism evidence="1 2">
    <name type="scientific">Popillia japonica</name>
    <name type="common">Japanese beetle</name>
    <dbReference type="NCBI Taxonomy" id="7064"/>
    <lineage>
        <taxon>Eukaryota</taxon>
        <taxon>Metazoa</taxon>
        <taxon>Ecdysozoa</taxon>
        <taxon>Arthropoda</taxon>
        <taxon>Hexapoda</taxon>
        <taxon>Insecta</taxon>
        <taxon>Pterygota</taxon>
        <taxon>Neoptera</taxon>
        <taxon>Endopterygota</taxon>
        <taxon>Coleoptera</taxon>
        <taxon>Polyphaga</taxon>
        <taxon>Scarabaeiformia</taxon>
        <taxon>Scarabaeidae</taxon>
        <taxon>Rutelinae</taxon>
        <taxon>Popillia</taxon>
    </lineage>
</organism>
<reference evidence="1 2" key="1">
    <citation type="journal article" date="2024" name="BMC Genomics">
        <title>De novo assembly and annotation of Popillia japonica's genome with initial clues to its potential as an invasive pest.</title>
        <authorList>
            <person name="Cucini C."/>
            <person name="Boschi S."/>
            <person name="Funari R."/>
            <person name="Cardaioli E."/>
            <person name="Iannotti N."/>
            <person name="Marturano G."/>
            <person name="Paoli F."/>
            <person name="Bruttini M."/>
            <person name="Carapelli A."/>
            <person name="Frati F."/>
            <person name="Nardi F."/>
        </authorList>
    </citation>
    <scope>NUCLEOTIDE SEQUENCE [LARGE SCALE GENOMIC DNA]</scope>
    <source>
        <strain evidence="1">DMR45628</strain>
    </source>
</reference>
<dbReference type="AlphaFoldDB" id="A0AAW1N5U2"/>
<evidence type="ECO:0000313" key="2">
    <source>
        <dbReference type="Proteomes" id="UP001458880"/>
    </source>
</evidence>
<gene>
    <name evidence="1" type="ORF">QE152_g1696</name>
</gene>
<proteinExistence type="predicted"/>
<dbReference type="GO" id="GO:0005739">
    <property type="term" value="C:mitochondrion"/>
    <property type="evidence" value="ECO:0007669"/>
    <property type="project" value="InterPro"/>
</dbReference>
<evidence type="ECO:0000313" key="1">
    <source>
        <dbReference type="EMBL" id="KAK9753893.1"/>
    </source>
</evidence>
<dbReference type="InterPro" id="IPR026193">
    <property type="entry name" value="NDUFV3"/>
</dbReference>